<keyword evidence="2" id="KW-1185">Reference proteome</keyword>
<dbReference type="EMBL" id="NHSJ01000025">
    <property type="protein sequence ID" value="PPQ33265.1"/>
    <property type="molecule type" value="Genomic_DNA"/>
</dbReference>
<dbReference type="AlphaFoldDB" id="A0A2S6NF42"/>
<dbReference type="Proteomes" id="UP000239089">
    <property type="component" value="Unassembled WGS sequence"/>
</dbReference>
<reference evidence="1 2" key="1">
    <citation type="journal article" date="2018" name="Arch. Microbiol.">
        <title>New insights into the metabolic potential of the phototrophic purple bacterium Rhodopila globiformis DSM 161(T) from its draft genome sequence and evidence for a vanadium-dependent nitrogenase.</title>
        <authorList>
            <person name="Imhoff J.F."/>
            <person name="Rahn T."/>
            <person name="Kunzel S."/>
            <person name="Neulinger S.C."/>
        </authorList>
    </citation>
    <scope>NUCLEOTIDE SEQUENCE [LARGE SCALE GENOMIC DNA]</scope>
    <source>
        <strain evidence="1 2">DSM 16996</strain>
    </source>
</reference>
<accession>A0A2S6NF42</accession>
<protein>
    <submittedName>
        <fullName evidence="1">Uncharacterized protein</fullName>
    </submittedName>
</protein>
<evidence type="ECO:0000313" key="2">
    <source>
        <dbReference type="Proteomes" id="UP000239089"/>
    </source>
</evidence>
<comment type="caution">
    <text evidence="1">The sequence shown here is derived from an EMBL/GenBank/DDBJ whole genome shotgun (WGS) entry which is preliminary data.</text>
</comment>
<proteinExistence type="predicted"/>
<gene>
    <name evidence="1" type="ORF">CCR94_02365</name>
</gene>
<organism evidence="1 2">
    <name type="scientific">Rhodoblastus sphagnicola</name>
    <dbReference type="NCBI Taxonomy" id="333368"/>
    <lineage>
        <taxon>Bacteria</taxon>
        <taxon>Pseudomonadati</taxon>
        <taxon>Pseudomonadota</taxon>
        <taxon>Alphaproteobacteria</taxon>
        <taxon>Hyphomicrobiales</taxon>
        <taxon>Rhodoblastaceae</taxon>
        <taxon>Rhodoblastus</taxon>
    </lineage>
</organism>
<sequence length="108" mass="11776">MLIWLPELTQAALIALVRECHARLRHCGVQHLTERGSTAVLHGSVPIEAREALAAIAAFRSRIAEVEARLGSSSPKALAQAMSRLNGKVYADRARRLHGVRLMPLGHP</sequence>
<name>A0A2S6NF42_9HYPH</name>
<evidence type="ECO:0000313" key="1">
    <source>
        <dbReference type="EMBL" id="PPQ33265.1"/>
    </source>
</evidence>